<dbReference type="NCBIfam" id="TIGR03921">
    <property type="entry name" value="T7SS_mycosin"/>
    <property type="match status" value="1"/>
</dbReference>
<evidence type="ECO:0000256" key="7">
    <source>
        <dbReference type="ARBA" id="ARBA00022825"/>
    </source>
</evidence>
<keyword evidence="6 10" id="KW-0378">Hydrolase</keyword>
<comment type="subcellular location">
    <subcellularLocation>
        <location evidence="1">Cell membrane</location>
        <topology evidence="1">Single-pass membrane protein</topology>
    </subcellularLocation>
</comment>
<comment type="similarity">
    <text evidence="2 10 11">Belongs to the peptidase S8 family.</text>
</comment>
<dbReference type="InterPro" id="IPR000209">
    <property type="entry name" value="Peptidase_S8/S53_dom"/>
</dbReference>
<dbReference type="SUPFAM" id="SSF52743">
    <property type="entry name" value="Subtilisin-like"/>
    <property type="match status" value="1"/>
</dbReference>
<dbReference type="PROSITE" id="PS51892">
    <property type="entry name" value="SUBTILASE"/>
    <property type="match status" value="1"/>
</dbReference>
<dbReference type="GO" id="GO:0006508">
    <property type="term" value="P:proteolysis"/>
    <property type="evidence" value="ECO:0007669"/>
    <property type="project" value="UniProtKB-KW"/>
</dbReference>
<dbReference type="PROSITE" id="PS00138">
    <property type="entry name" value="SUBTILASE_SER"/>
    <property type="match status" value="1"/>
</dbReference>
<dbReference type="InterPro" id="IPR023827">
    <property type="entry name" value="Peptidase_S8_Asp-AS"/>
</dbReference>
<dbReference type="InterPro" id="IPR023828">
    <property type="entry name" value="Peptidase_S8_Ser-AS"/>
</dbReference>
<evidence type="ECO:0000256" key="12">
    <source>
        <dbReference type="SAM" id="Phobius"/>
    </source>
</evidence>
<feature type="active site" description="Charge relay system" evidence="10">
    <location>
        <position position="151"/>
    </location>
</feature>
<dbReference type="PRINTS" id="PR00723">
    <property type="entry name" value="SUBTILISIN"/>
</dbReference>
<dbReference type="EMBL" id="JBHTAJ010000104">
    <property type="protein sequence ID" value="MFC7184484.1"/>
    <property type="molecule type" value="Genomic_DNA"/>
</dbReference>
<accession>A0ABW2G850</accession>
<evidence type="ECO:0000259" key="14">
    <source>
        <dbReference type="Pfam" id="PF00082"/>
    </source>
</evidence>
<protein>
    <submittedName>
        <fullName evidence="15">Type VII secretion-associated serine protease mycosin</fullName>
    </submittedName>
</protein>
<feature type="domain" description="Peptidase S8/S53" evidence="14">
    <location>
        <begin position="105"/>
        <end position="360"/>
    </location>
</feature>
<evidence type="ECO:0000256" key="1">
    <source>
        <dbReference type="ARBA" id="ARBA00004162"/>
    </source>
</evidence>
<evidence type="ECO:0000313" key="16">
    <source>
        <dbReference type="Proteomes" id="UP001596435"/>
    </source>
</evidence>
<dbReference type="InterPro" id="IPR015500">
    <property type="entry name" value="Peptidase_S8_subtilisin-rel"/>
</dbReference>
<evidence type="ECO:0000256" key="9">
    <source>
        <dbReference type="ARBA" id="ARBA00023136"/>
    </source>
</evidence>
<feature type="chain" id="PRO_5045810969" evidence="13">
    <location>
        <begin position="30"/>
        <end position="440"/>
    </location>
</feature>
<dbReference type="InterPro" id="IPR036852">
    <property type="entry name" value="Peptidase_S8/S53_dom_sf"/>
</dbReference>
<dbReference type="Pfam" id="PF00082">
    <property type="entry name" value="Peptidase_S8"/>
    <property type="match status" value="1"/>
</dbReference>
<proteinExistence type="inferred from homology"/>
<evidence type="ECO:0000313" key="15">
    <source>
        <dbReference type="EMBL" id="MFC7184484.1"/>
    </source>
</evidence>
<dbReference type="PROSITE" id="PS00137">
    <property type="entry name" value="SUBTILASE_HIS"/>
    <property type="match status" value="1"/>
</dbReference>
<keyword evidence="16" id="KW-1185">Reference proteome</keyword>
<evidence type="ECO:0000256" key="10">
    <source>
        <dbReference type="PROSITE-ProRule" id="PRU01240"/>
    </source>
</evidence>
<reference evidence="16" key="1">
    <citation type="journal article" date="2019" name="Int. J. Syst. Evol. Microbiol.">
        <title>The Global Catalogue of Microorganisms (GCM) 10K type strain sequencing project: providing services to taxonomists for standard genome sequencing and annotation.</title>
        <authorList>
            <consortium name="The Broad Institute Genomics Platform"/>
            <consortium name="The Broad Institute Genome Sequencing Center for Infectious Disease"/>
            <person name="Wu L."/>
            <person name="Ma J."/>
        </authorList>
    </citation>
    <scope>NUCLEOTIDE SEQUENCE [LARGE SCALE GENOMIC DNA]</scope>
    <source>
        <strain evidence="16">CGMCC 1.12859</strain>
    </source>
</reference>
<evidence type="ECO:0000256" key="4">
    <source>
        <dbReference type="ARBA" id="ARBA00022670"/>
    </source>
</evidence>
<sequence length="440" mass="45357">MSLGTFRRAAAASVVLGVVGAFAAAPAYAAPASPSASPSPGAAQGGGGSHWAPIGIAAAGECKFPSDVVQGTPWALQRVVLSELWSQGRSGTFAKDFGKKKKKGDPVKVAVIDTGVDNRNRQLENAVIDEGSSLKDSQGQTGNGVTDTVGHGTKVAGIIAARPMAGTGFVGLAPGAQIMSFKQNDDQGNGKVGDLVNAINTAVAKGADVINISQDVRADGETSNFDDSKQLEEAVQAAEAENVVVVASSGNDGREGATYPAAYETVLAVGASDRNNERATFSEYGDFVDIAAPGVDMLSTVPAGGHCVDNGTSFSAPYVAGVAALLKGAHPDWTAAQVRARIEQSAQRTERTRNRFVGWGVVDPVKAVQGPDDQDPVVHDDAKVKIDRVPIVAQPLGLEETQADRDRRTGTYVLGAGGLVVAALGGGAVVVRDYRRRRES</sequence>
<gene>
    <name evidence="15" type="primary">mycP</name>
    <name evidence="15" type="ORF">ACFQMG_33535</name>
</gene>
<dbReference type="InterPro" id="IPR022398">
    <property type="entry name" value="Peptidase_S8_His-AS"/>
</dbReference>
<feature type="active site" description="Charge relay system" evidence="10">
    <location>
        <position position="113"/>
    </location>
</feature>
<dbReference type="InterPro" id="IPR023834">
    <property type="entry name" value="T7SS_pept_S8A_mycosin"/>
</dbReference>
<name>A0ABW2G850_9ACTN</name>
<feature type="signal peptide" evidence="13">
    <location>
        <begin position="1"/>
        <end position="29"/>
    </location>
</feature>
<dbReference type="Proteomes" id="UP001596435">
    <property type="component" value="Unassembled WGS sequence"/>
</dbReference>
<comment type="caution">
    <text evidence="15">The sequence shown here is derived from an EMBL/GenBank/DDBJ whole genome shotgun (WGS) entry which is preliminary data.</text>
</comment>
<dbReference type="GO" id="GO:0008233">
    <property type="term" value="F:peptidase activity"/>
    <property type="evidence" value="ECO:0007669"/>
    <property type="project" value="UniProtKB-KW"/>
</dbReference>
<evidence type="ECO:0000256" key="2">
    <source>
        <dbReference type="ARBA" id="ARBA00011073"/>
    </source>
</evidence>
<organism evidence="15 16">
    <name type="scientific">Kitasatospora paranensis</name>
    <dbReference type="NCBI Taxonomy" id="258053"/>
    <lineage>
        <taxon>Bacteria</taxon>
        <taxon>Bacillati</taxon>
        <taxon>Actinomycetota</taxon>
        <taxon>Actinomycetes</taxon>
        <taxon>Kitasatosporales</taxon>
        <taxon>Streptomycetaceae</taxon>
        <taxon>Kitasatospora</taxon>
    </lineage>
</organism>
<keyword evidence="8 12" id="KW-1133">Transmembrane helix</keyword>
<dbReference type="InterPro" id="IPR050131">
    <property type="entry name" value="Peptidase_S8_subtilisin-like"/>
</dbReference>
<dbReference type="Gene3D" id="3.40.50.200">
    <property type="entry name" value="Peptidase S8/S53 domain"/>
    <property type="match status" value="1"/>
</dbReference>
<dbReference type="PANTHER" id="PTHR43806:SF11">
    <property type="entry name" value="CEREVISIN-RELATED"/>
    <property type="match status" value="1"/>
</dbReference>
<keyword evidence="7 10" id="KW-0720">Serine protease</keyword>
<evidence type="ECO:0000256" key="8">
    <source>
        <dbReference type="ARBA" id="ARBA00022989"/>
    </source>
</evidence>
<keyword evidence="4 10" id="KW-0645">Protease</keyword>
<evidence type="ECO:0000256" key="3">
    <source>
        <dbReference type="ARBA" id="ARBA00022475"/>
    </source>
</evidence>
<evidence type="ECO:0000256" key="6">
    <source>
        <dbReference type="ARBA" id="ARBA00022801"/>
    </source>
</evidence>
<keyword evidence="9 12" id="KW-0472">Membrane</keyword>
<keyword evidence="3" id="KW-1003">Cell membrane</keyword>
<keyword evidence="13" id="KW-0732">Signal</keyword>
<dbReference type="RefSeq" id="WP_345705976.1">
    <property type="nucleotide sequence ID" value="NZ_BAABKV010000001.1"/>
</dbReference>
<feature type="transmembrane region" description="Helical" evidence="12">
    <location>
        <begin position="412"/>
        <end position="431"/>
    </location>
</feature>
<evidence type="ECO:0000256" key="13">
    <source>
        <dbReference type="SAM" id="SignalP"/>
    </source>
</evidence>
<keyword evidence="5 12" id="KW-0812">Transmembrane</keyword>
<dbReference type="PROSITE" id="PS00136">
    <property type="entry name" value="SUBTILASE_ASP"/>
    <property type="match status" value="1"/>
</dbReference>
<evidence type="ECO:0000256" key="11">
    <source>
        <dbReference type="RuleBase" id="RU003355"/>
    </source>
</evidence>
<feature type="active site" description="Charge relay system" evidence="10">
    <location>
        <position position="313"/>
    </location>
</feature>
<evidence type="ECO:0000256" key="5">
    <source>
        <dbReference type="ARBA" id="ARBA00022692"/>
    </source>
</evidence>
<dbReference type="PANTHER" id="PTHR43806">
    <property type="entry name" value="PEPTIDASE S8"/>
    <property type="match status" value="1"/>
</dbReference>